<dbReference type="PANTHER" id="PTHR33452:SF1">
    <property type="entry name" value="INNER MEMBRANE PROTEIN YPHA-RELATED"/>
    <property type="match status" value="1"/>
</dbReference>
<accession>A0A2T1LW70</accession>
<sequence length="155" mass="17035">MTAIQNRTSLLSKLFNSTSTDNTTLQIALTIVRVSVGLLMIHNGFSKLADVQKFADNVVSFIGLPFPVFFTYCAAYTEIIGSILLLLGLFTRLNALGLLFTMGIAILFHLKKDGLQIASLETASLYGLFYLFFLLKGGGKFSLDALLAKWLTKNE</sequence>
<dbReference type="AlphaFoldDB" id="A0A2T1LW70"/>
<dbReference type="RefSeq" id="WP_106457543.1">
    <property type="nucleotide sequence ID" value="NZ_PXOH01000015.1"/>
</dbReference>
<evidence type="ECO:0000256" key="4">
    <source>
        <dbReference type="ARBA" id="ARBA00022692"/>
    </source>
</evidence>
<comment type="subcellular location">
    <subcellularLocation>
        <location evidence="1">Cell membrane</location>
        <topology evidence="1">Multi-pass membrane protein</topology>
    </subcellularLocation>
</comment>
<evidence type="ECO:0000313" key="9">
    <source>
        <dbReference type="Proteomes" id="UP000239001"/>
    </source>
</evidence>
<keyword evidence="6 7" id="KW-0472">Membrane</keyword>
<dbReference type="Pfam" id="PF07681">
    <property type="entry name" value="DoxX"/>
    <property type="match status" value="1"/>
</dbReference>
<feature type="transmembrane region" description="Helical" evidence="7">
    <location>
        <begin position="57"/>
        <end position="77"/>
    </location>
</feature>
<evidence type="ECO:0000256" key="7">
    <source>
        <dbReference type="SAM" id="Phobius"/>
    </source>
</evidence>
<protein>
    <submittedName>
        <fullName evidence="8">DoxX family protein</fullName>
    </submittedName>
</protein>
<comment type="caution">
    <text evidence="8">The sequence shown here is derived from an EMBL/GenBank/DDBJ whole genome shotgun (WGS) entry which is preliminary data.</text>
</comment>
<evidence type="ECO:0000256" key="6">
    <source>
        <dbReference type="ARBA" id="ARBA00023136"/>
    </source>
</evidence>
<evidence type="ECO:0000256" key="2">
    <source>
        <dbReference type="ARBA" id="ARBA00006679"/>
    </source>
</evidence>
<feature type="transmembrane region" description="Helical" evidence="7">
    <location>
        <begin position="25"/>
        <end position="45"/>
    </location>
</feature>
<keyword evidence="9" id="KW-1185">Reference proteome</keyword>
<feature type="transmembrane region" description="Helical" evidence="7">
    <location>
        <begin position="115"/>
        <end position="135"/>
    </location>
</feature>
<gene>
    <name evidence="8" type="ORF">C7H19_14215</name>
</gene>
<evidence type="ECO:0000256" key="5">
    <source>
        <dbReference type="ARBA" id="ARBA00022989"/>
    </source>
</evidence>
<dbReference type="GO" id="GO:0005886">
    <property type="term" value="C:plasma membrane"/>
    <property type="evidence" value="ECO:0007669"/>
    <property type="project" value="UniProtKB-SubCell"/>
</dbReference>
<evidence type="ECO:0000313" key="8">
    <source>
        <dbReference type="EMBL" id="PSF36149.1"/>
    </source>
</evidence>
<dbReference type="OrthoDB" id="539287at2"/>
<name>A0A2T1LW70_9CHRO</name>
<organism evidence="8 9">
    <name type="scientific">Aphanothece hegewaldii CCALA 016</name>
    <dbReference type="NCBI Taxonomy" id="2107694"/>
    <lineage>
        <taxon>Bacteria</taxon>
        <taxon>Bacillati</taxon>
        <taxon>Cyanobacteriota</taxon>
        <taxon>Cyanophyceae</taxon>
        <taxon>Oscillatoriophycideae</taxon>
        <taxon>Chroococcales</taxon>
        <taxon>Aphanothecaceae</taxon>
        <taxon>Aphanothece</taxon>
    </lineage>
</organism>
<feature type="transmembrane region" description="Helical" evidence="7">
    <location>
        <begin position="83"/>
        <end position="108"/>
    </location>
</feature>
<dbReference type="InterPro" id="IPR032808">
    <property type="entry name" value="DoxX"/>
</dbReference>
<dbReference type="PANTHER" id="PTHR33452">
    <property type="entry name" value="OXIDOREDUCTASE CATD-RELATED"/>
    <property type="match status" value="1"/>
</dbReference>
<evidence type="ECO:0000256" key="1">
    <source>
        <dbReference type="ARBA" id="ARBA00004651"/>
    </source>
</evidence>
<comment type="similarity">
    <text evidence="2">Belongs to the DoxX family.</text>
</comment>
<keyword evidence="5 7" id="KW-1133">Transmembrane helix</keyword>
<reference evidence="8 9" key="2">
    <citation type="submission" date="2018-03" db="EMBL/GenBank/DDBJ databases">
        <authorList>
            <person name="Keele B.F."/>
        </authorList>
    </citation>
    <scope>NUCLEOTIDE SEQUENCE [LARGE SCALE GENOMIC DNA]</scope>
    <source>
        <strain evidence="8 9">CCALA 016</strain>
    </source>
</reference>
<keyword evidence="3" id="KW-1003">Cell membrane</keyword>
<reference evidence="8 9" key="1">
    <citation type="submission" date="2018-03" db="EMBL/GenBank/DDBJ databases">
        <title>The ancient ancestry and fast evolution of plastids.</title>
        <authorList>
            <person name="Moore K.R."/>
            <person name="Magnabosco C."/>
            <person name="Momper L."/>
            <person name="Gold D.A."/>
            <person name="Bosak T."/>
            <person name="Fournier G.P."/>
        </authorList>
    </citation>
    <scope>NUCLEOTIDE SEQUENCE [LARGE SCALE GENOMIC DNA]</scope>
    <source>
        <strain evidence="8 9">CCALA 016</strain>
    </source>
</reference>
<proteinExistence type="inferred from homology"/>
<keyword evidence="4 7" id="KW-0812">Transmembrane</keyword>
<evidence type="ECO:0000256" key="3">
    <source>
        <dbReference type="ARBA" id="ARBA00022475"/>
    </source>
</evidence>
<dbReference type="InterPro" id="IPR051907">
    <property type="entry name" value="DoxX-like_oxidoreductase"/>
</dbReference>
<dbReference type="Proteomes" id="UP000239001">
    <property type="component" value="Unassembled WGS sequence"/>
</dbReference>
<dbReference type="EMBL" id="PXOH01000015">
    <property type="protein sequence ID" value="PSF36149.1"/>
    <property type="molecule type" value="Genomic_DNA"/>
</dbReference>